<dbReference type="InterPro" id="IPR053344">
    <property type="entry name" value="cAMP-inducible_BP74-like"/>
</dbReference>
<evidence type="ECO:0000313" key="4">
    <source>
        <dbReference type="Proteomes" id="UP000540506"/>
    </source>
</evidence>
<dbReference type="RefSeq" id="WP_184934781.1">
    <property type="nucleotide sequence ID" value="NZ_JACHJV010000001.1"/>
</dbReference>
<name>A0A7W7QZC7_KITKI</name>
<keyword evidence="4" id="KW-1185">Reference proteome</keyword>
<sequence>MRRVLTKVGSLAAVSMMALALAQPAQAATQHSSASVRPADASSAAYFEFTDGTDTMVIQLTDAAKIQQARNILSGAQTDPTHVMGTIVKSPAPYNQPWNFTLDPNSITFFSMAMEACDGNIAYANANLDQVGGSLFPHSTFCPWHSQLTRELPAPSAS</sequence>
<keyword evidence="1" id="KW-0732">Signal</keyword>
<evidence type="ECO:0000256" key="1">
    <source>
        <dbReference type="SAM" id="SignalP"/>
    </source>
</evidence>
<dbReference type="EMBL" id="JACHJV010000001">
    <property type="protein sequence ID" value="MBB4922641.1"/>
    <property type="molecule type" value="Genomic_DNA"/>
</dbReference>
<feature type="signal peptide" evidence="1">
    <location>
        <begin position="1"/>
        <end position="27"/>
    </location>
</feature>
<evidence type="ECO:0000259" key="2">
    <source>
        <dbReference type="Pfam" id="PF23621"/>
    </source>
</evidence>
<organism evidence="3 4">
    <name type="scientific">Kitasatospora kifunensis</name>
    <name type="common">Streptomyces kifunensis</name>
    <dbReference type="NCBI Taxonomy" id="58351"/>
    <lineage>
        <taxon>Bacteria</taxon>
        <taxon>Bacillati</taxon>
        <taxon>Actinomycetota</taxon>
        <taxon>Actinomycetes</taxon>
        <taxon>Kitasatosporales</taxon>
        <taxon>Streptomycetaceae</taxon>
        <taxon>Kitasatospora</taxon>
    </lineage>
</organism>
<evidence type="ECO:0000313" key="3">
    <source>
        <dbReference type="EMBL" id="MBB4922641.1"/>
    </source>
</evidence>
<reference evidence="3 4" key="1">
    <citation type="submission" date="2020-08" db="EMBL/GenBank/DDBJ databases">
        <title>Sequencing the genomes of 1000 actinobacteria strains.</title>
        <authorList>
            <person name="Klenk H.-P."/>
        </authorList>
    </citation>
    <scope>NUCLEOTIDE SEQUENCE [LARGE SCALE GENOMIC DNA]</scope>
    <source>
        <strain evidence="3 4">DSM 41654</strain>
    </source>
</reference>
<proteinExistence type="predicted"/>
<comment type="caution">
    <text evidence="3">The sequence shown here is derived from an EMBL/GenBank/DDBJ whole genome shotgun (WGS) entry which is preliminary data.</text>
</comment>
<dbReference type="Proteomes" id="UP000540506">
    <property type="component" value="Unassembled WGS sequence"/>
</dbReference>
<accession>A0A7W7QZC7</accession>
<dbReference type="InterPro" id="IPR056422">
    <property type="entry name" value="BP74_N"/>
</dbReference>
<protein>
    <recommendedName>
        <fullName evidence="2">BP74 N-terminal domain-containing protein</fullName>
    </recommendedName>
</protein>
<dbReference type="PANTHER" id="PTHR35883:SF1">
    <property type="entry name" value="CALMODULIN-BINDING PROTEIN CAM-BP15-RELATED"/>
    <property type="match status" value="1"/>
</dbReference>
<gene>
    <name evidence="3" type="ORF">FHR34_001634</name>
</gene>
<dbReference type="PANTHER" id="PTHR35883">
    <property type="entry name" value="CYCLIC AMP-INDUCIBLE PROTEIN BP74-RELATED"/>
    <property type="match status" value="1"/>
</dbReference>
<dbReference type="AlphaFoldDB" id="A0A7W7QZC7"/>
<feature type="domain" description="BP74 N-terminal" evidence="2">
    <location>
        <begin position="44"/>
        <end position="154"/>
    </location>
</feature>
<dbReference type="Pfam" id="PF23621">
    <property type="entry name" value="BP74_N"/>
    <property type="match status" value="1"/>
</dbReference>
<feature type="chain" id="PRO_5031356787" description="BP74 N-terminal domain-containing protein" evidence="1">
    <location>
        <begin position="28"/>
        <end position="158"/>
    </location>
</feature>